<dbReference type="EMBL" id="MAVT02004872">
    <property type="protein sequence ID" value="POS68503.1"/>
    <property type="molecule type" value="Genomic_DNA"/>
</dbReference>
<dbReference type="InterPro" id="IPR040009">
    <property type="entry name" value="Mtf2/C5D6.12-like"/>
</dbReference>
<feature type="region of interest" description="Disordered" evidence="1">
    <location>
        <begin position="91"/>
        <end position="110"/>
    </location>
</feature>
<dbReference type="OrthoDB" id="2444174at2759"/>
<comment type="caution">
    <text evidence="3">The sequence shown here is derived from an EMBL/GenBank/DDBJ whole genome shotgun (WGS) entry which is preliminary data.</text>
</comment>
<gene>
    <name evidence="3" type="ORF">DHEL01_v213103</name>
</gene>
<proteinExistence type="predicted"/>
<dbReference type="PANTHER" id="PTHR39468:SF1">
    <property type="entry name" value="MTF2-LIKE C-TERMINAL DOMAIN-CONTAINING PROTEIN"/>
    <property type="match status" value="1"/>
</dbReference>
<dbReference type="STRING" id="158607.A0A2P5HE19"/>
<dbReference type="GO" id="GO:0005739">
    <property type="term" value="C:mitochondrion"/>
    <property type="evidence" value="ECO:0007669"/>
    <property type="project" value="InterPro"/>
</dbReference>
<name>A0A2P5HE19_DIAHE</name>
<dbReference type="PANTHER" id="PTHR39468">
    <property type="entry name" value="CHROMOSOME 7, WHOLE GENOME SHOTGUN SEQUENCE"/>
    <property type="match status" value="1"/>
</dbReference>
<feature type="region of interest" description="Disordered" evidence="1">
    <location>
        <begin position="37"/>
        <end position="74"/>
    </location>
</feature>
<dbReference type="Proteomes" id="UP000094444">
    <property type="component" value="Unassembled WGS sequence"/>
</dbReference>
<keyword evidence="4" id="KW-1185">Reference proteome</keyword>
<evidence type="ECO:0000259" key="2">
    <source>
        <dbReference type="Pfam" id="PF19189"/>
    </source>
</evidence>
<dbReference type="InParanoid" id="A0A2P5HE19"/>
<organism evidence="3 4">
    <name type="scientific">Diaporthe helianthi</name>
    <dbReference type="NCBI Taxonomy" id="158607"/>
    <lineage>
        <taxon>Eukaryota</taxon>
        <taxon>Fungi</taxon>
        <taxon>Dikarya</taxon>
        <taxon>Ascomycota</taxon>
        <taxon>Pezizomycotina</taxon>
        <taxon>Sordariomycetes</taxon>
        <taxon>Sordariomycetidae</taxon>
        <taxon>Diaporthales</taxon>
        <taxon>Diaporthaceae</taxon>
        <taxon>Diaporthe</taxon>
    </lineage>
</organism>
<dbReference type="Pfam" id="PF19189">
    <property type="entry name" value="Mtf2"/>
    <property type="match status" value="1"/>
</dbReference>
<feature type="domain" description="Mtf2-like C-terminal" evidence="2">
    <location>
        <begin position="235"/>
        <end position="434"/>
    </location>
</feature>
<protein>
    <recommendedName>
        <fullName evidence="2">Mtf2-like C-terminal domain-containing protein</fullName>
    </recommendedName>
</protein>
<accession>A0A2P5HE19</accession>
<evidence type="ECO:0000313" key="4">
    <source>
        <dbReference type="Proteomes" id="UP000094444"/>
    </source>
</evidence>
<evidence type="ECO:0000256" key="1">
    <source>
        <dbReference type="SAM" id="MobiDB-lite"/>
    </source>
</evidence>
<evidence type="ECO:0000313" key="3">
    <source>
        <dbReference type="EMBL" id="POS68503.1"/>
    </source>
</evidence>
<feature type="region of interest" description="Disordered" evidence="1">
    <location>
        <begin position="269"/>
        <end position="293"/>
    </location>
</feature>
<dbReference type="AlphaFoldDB" id="A0A2P5HE19"/>
<dbReference type="InterPro" id="IPR043837">
    <property type="entry name" value="Mtf2-like_C"/>
</dbReference>
<sequence length="481" mass="52834">MSATLTPFLFQTRTLARFARAGPMGPTRLTRSLHVTPTCQRQPPNRDPIPFELPPEVENPDAVRPAEPGDTGTITPLERKAFEKIFQEISEKGKSLPPVPPKKENASSLAQREPSFLKGLYDKGSFNVSAIMQDAADKQSASTPKVNGLDPLSPLQSTFSATDREEALLRFPPSLRRAARTAYGMMESARDIAVATEGGGQEGLGLNADAVEVVASTDTLARKVEADASRREARLAIKAKMEKAENDFELWDIVEKEIFSLVEKLGLAAPPQPEAKSPMQKRRRKKAASAGDEGAAADAAAAADADAAAAAADADADADADAPVAAPKPLLNMDTYGPIYPMLLLDALHMFDNKFSRPSPLAFSLLPRIKELGLPSYVLGVSTSFYNKLLTVMWERFGDVEGVFALLEEMRHAGLQFDEETKSVLHRIDYVLRSVERGESGHFLKKMIQMPEYELIMETRMSNWVRHIDWSINHRHGALRN</sequence>
<reference evidence="3" key="1">
    <citation type="submission" date="2017-09" db="EMBL/GenBank/DDBJ databases">
        <title>Polyketide synthases of a Diaporthe helianthi virulent isolate.</title>
        <authorList>
            <person name="Baroncelli R."/>
        </authorList>
    </citation>
    <scope>NUCLEOTIDE SEQUENCE [LARGE SCALE GENOMIC DNA]</scope>
    <source>
        <strain evidence="3">7/96</strain>
    </source>
</reference>